<name>U9UFB0_RHIID</name>
<dbReference type="AlphaFoldDB" id="U9UFB0"/>
<evidence type="ECO:0000256" key="1">
    <source>
        <dbReference type="SAM" id="Phobius"/>
    </source>
</evidence>
<reference evidence="2" key="1">
    <citation type="submission" date="2013-07" db="EMBL/GenBank/DDBJ databases">
        <title>The genome of an arbuscular mycorrhizal fungus provides insights into the evolution of the oldest plant symbiosis.</title>
        <authorList>
            <consortium name="DOE Joint Genome Institute"/>
            <person name="Tisserant E."/>
            <person name="Malbreil M."/>
            <person name="Kuo A."/>
            <person name="Kohler A."/>
            <person name="Symeonidi A."/>
            <person name="Balestrini R."/>
            <person name="Charron P."/>
            <person name="Duensing N."/>
            <person name="Frei-dit-Frey N."/>
            <person name="Gianinazzi-Pearson V."/>
            <person name="Gilbert B."/>
            <person name="Handa Y."/>
            <person name="Hijri M."/>
            <person name="Kaul R."/>
            <person name="Kawaguchi M."/>
            <person name="Krajinski F."/>
            <person name="Lammers P."/>
            <person name="Lapierre D."/>
            <person name="Masclaux F.G."/>
            <person name="Murat C."/>
            <person name="Morin E."/>
            <person name="Ndikumana S."/>
            <person name="Pagni M."/>
            <person name="Petitpierre D."/>
            <person name="Requena N."/>
            <person name="Rosikiewicz P."/>
            <person name="Riley R."/>
            <person name="Saito K."/>
            <person name="San Clemente H."/>
            <person name="Shapiro H."/>
            <person name="van Tuinen D."/>
            <person name="Becard G."/>
            <person name="Bonfante P."/>
            <person name="Paszkowski U."/>
            <person name="Shachar-Hill Y."/>
            <person name="Young J.P."/>
            <person name="Sanders I.R."/>
            <person name="Henrissat B."/>
            <person name="Rensing S.A."/>
            <person name="Grigoriev I.V."/>
            <person name="Corradi N."/>
            <person name="Roux C."/>
            <person name="Martin F."/>
        </authorList>
    </citation>
    <scope>NUCLEOTIDE SEQUENCE</scope>
    <source>
        <strain evidence="2">DAOM 197198</strain>
    </source>
</reference>
<dbReference type="HOGENOM" id="CLU_2224566_0_0_1"/>
<sequence length="106" mass="12571">MTSMDFNDCHEQCQLLQDLLPNADIFIIEFYLFDYSLQLAKLSKFMKLYSIIGHEKVLLKKVKVFDKPLPKFKDKILFGYTFIIILSTFRSQLVTLNRIVLVVRYI</sequence>
<evidence type="ECO:0000313" key="2">
    <source>
        <dbReference type="EMBL" id="ESA19094.1"/>
    </source>
</evidence>
<keyword evidence="1" id="KW-1133">Transmembrane helix</keyword>
<feature type="transmembrane region" description="Helical" evidence="1">
    <location>
        <begin position="77"/>
        <end position="100"/>
    </location>
</feature>
<dbReference type="EMBL" id="KI278582">
    <property type="protein sequence ID" value="ESA19094.1"/>
    <property type="molecule type" value="Genomic_DNA"/>
</dbReference>
<proteinExistence type="predicted"/>
<keyword evidence="1" id="KW-0812">Transmembrane</keyword>
<protein>
    <submittedName>
        <fullName evidence="2">Uncharacterized protein</fullName>
    </submittedName>
</protein>
<accession>U9UFB0</accession>
<keyword evidence="1" id="KW-0472">Membrane</keyword>
<gene>
    <name evidence="2" type="ORF">GLOINDRAFT_93045</name>
</gene>
<organism evidence="2">
    <name type="scientific">Rhizophagus irregularis (strain DAOM 181602 / DAOM 197198 / MUCL 43194)</name>
    <name type="common">Arbuscular mycorrhizal fungus</name>
    <name type="synonym">Glomus intraradices</name>
    <dbReference type="NCBI Taxonomy" id="747089"/>
    <lineage>
        <taxon>Eukaryota</taxon>
        <taxon>Fungi</taxon>
        <taxon>Fungi incertae sedis</taxon>
        <taxon>Mucoromycota</taxon>
        <taxon>Glomeromycotina</taxon>
        <taxon>Glomeromycetes</taxon>
        <taxon>Glomerales</taxon>
        <taxon>Glomeraceae</taxon>
        <taxon>Rhizophagus</taxon>
    </lineage>
</organism>